<dbReference type="PANTHER" id="PTHR22916">
    <property type="entry name" value="GLYCOSYLTRANSFERASE"/>
    <property type="match status" value="1"/>
</dbReference>
<gene>
    <name evidence="2" type="ORF">Lupro_02325</name>
</gene>
<feature type="domain" description="Glycosyltransferase 2-like" evidence="1">
    <location>
        <begin position="4"/>
        <end position="132"/>
    </location>
</feature>
<organism evidence="2 3">
    <name type="scientific">Lutibacter profundi</name>
    <dbReference type="NCBI Taxonomy" id="1622118"/>
    <lineage>
        <taxon>Bacteria</taxon>
        <taxon>Pseudomonadati</taxon>
        <taxon>Bacteroidota</taxon>
        <taxon>Flavobacteriia</taxon>
        <taxon>Flavobacteriales</taxon>
        <taxon>Flavobacteriaceae</taxon>
        <taxon>Lutibacter</taxon>
    </lineage>
</organism>
<reference evidence="3" key="1">
    <citation type="submission" date="2015-12" db="EMBL/GenBank/DDBJ databases">
        <title>Complete genome sequence of Lutibacter profundus strain LP1.</title>
        <authorList>
            <person name="Wissuwa J."/>
            <person name="Le Moine Bauer S."/>
            <person name="Stokke R."/>
            <person name="Dahle H."/>
            <person name="Steen I.H."/>
        </authorList>
    </citation>
    <scope>NUCLEOTIDE SEQUENCE [LARGE SCALE GENOMIC DNA]</scope>
    <source>
        <strain evidence="3">LP1</strain>
    </source>
</reference>
<dbReference type="Pfam" id="PF00535">
    <property type="entry name" value="Glycos_transf_2"/>
    <property type="match status" value="1"/>
</dbReference>
<dbReference type="PANTHER" id="PTHR22916:SF3">
    <property type="entry name" value="UDP-GLCNAC:BETAGAL BETA-1,3-N-ACETYLGLUCOSAMINYLTRANSFERASE-LIKE PROTEIN 1"/>
    <property type="match status" value="1"/>
</dbReference>
<dbReference type="Gene3D" id="3.90.550.10">
    <property type="entry name" value="Spore Coat Polysaccharide Biosynthesis Protein SpsA, Chain A"/>
    <property type="match status" value="1"/>
</dbReference>
<dbReference type="STRING" id="1622118.Lupro_02325"/>
<dbReference type="GO" id="GO:0016758">
    <property type="term" value="F:hexosyltransferase activity"/>
    <property type="evidence" value="ECO:0007669"/>
    <property type="project" value="UniProtKB-ARBA"/>
</dbReference>
<dbReference type="OrthoDB" id="1374586at2"/>
<reference evidence="2 3" key="2">
    <citation type="journal article" date="2016" name="Int. J. Syst. Evol. Microbiol.">
        <title>Lutibacter profundi sp. nov., isolated from a deep-sea hydrothermal system on the Arctic Mid-Ocean Ridge and emended description of the genus Lutibacter.</title>
        <authorList>
            <person name="Le Moine Bauer S."/>
            <person name="Roalkvam I."/>
            <person name="Steen I.H."/>
            <person name="Dahle H."/>
        </authorList>
    </citation>
    <scope>NUCLEOTIDE SEQUENCE [LARGE SCALE GENOMIC DNA]</scope>
    <source>
        <strain evidence="2 3">LP1</strain>
    </source>
</reference>
<evidence type="ECO:0000313" key="2">
    <source>
        <dbReference type="EMBL" id="AMC10155.1"/>
    </source>
</evidence>
<evidence type="ECO:0000259" key="1">
    <source>
        <dbReference type="Pfam" id="PF00535"/>
    </source>
</evidence>
<dbReference type="AlphaFoldDB" id="A0A0X8G504"/>
<name>A0A0X8G504_9FLAO</name>
<dbReference type="RefSeq" id="WP_068205925.1">
    <property type="nucleotide sequence ID" value="NZ_CP013355.1"/>
</dbReference>
<dbReference type="KEGG" id="lut:Lupro_02325"/>
<evidence type="ECO:0000313" key="3">
    <source>
        <dbReference type="Proteomes" id="UP000059672"/>
    </source>
</evidence>
<keyword evidence="3" id="KW-1185">Reference proteome</keyword>
<accession>A0A0X8G504</accession>
<dbReference type="SUPFAM" id="SSF53448">
    <property type="entry name" value="Nucleotide-diphospho-sugar transferases"/>
    <property type="match status" value="1"/>
</dbReference>
<protein>
    <recommendedName>
        <fullName evidence="1">Glycosyltransferase 2-like domain-containing protein</fullName>
    </recommendedName>
</protein>
<dbReference type="InterPro" id="IPR029044">
    <property type="entry name" value="Nucleotide-diphossugar_trans"/>
</dbReference>
<dbReference type="CDD" id="cd00761">
    <property type="entry name" value="Glyco_tranf_GTA_type"/>
    <property type="match status" value="1"/>
</dbReference>
<proteinExistence type="predicted"/>
<dbReference type="InterPro" id="IPR001173">
    <property type="entry name" value="Glyco_trans_2-like"/>
</dbReference>
<dbReference type="Proteomes" id="UP000059672">
    <property type="component" value="Chromosome"/>
</dbReference>
<sequence length="301" mass="35628">MIAIVIPYYKITFFEETLKSLANQTDKRFKVYIGDDASPEDPSKILEKYSKKFDFVYTKFENNLGCISLVKQWERCIKMANKEDWLMILGDDDVLGENVVKLFYKNLPEIKKENITVIRFSTCKINDLGNLISDVYQHPKIENAVDFFFRKTRSSLSEYVFNKKKINAIGFKDYPLGWFSDVLAVLEFSNFGNVYSIKTALIYIRISEISISGRSDNMKIKLKAVFSFYYYLLSSKYNKFTDEQRKILLNKINKCYLNDKKNMLMFIKISKIYFSNYLFTFYSEFLKSIFFNLKTNFSKNR</sequence>
<dbReference type="EMBL" id="CP013355">
    <property type="protein sequence ID" value="AMC10155.1"/>
    <property type="molecule type" value="Genomic_DNA"/>
</dbReference>
<dbReference type="PATRIC" id="fig|1622118.3.peg.476"/>